<feature type="compositionally biased region" description="Basic and acidic residues" evidence="1">
    <location>
        <begin position="61"/>
        <end position="80"/>
    </location>
</feature>
<organism evidence="3 4">
    <name type="scientific">Coffea arabica</name>
    <name type="common">Arabian coffee</name>
    <dbReference type="NCBI Taxonomy" id="13443"/>
    <lineage>
        <taxon>Eukaryota</taxon>
        <taxon>Viridiplantae</taxon>
        <taxon>Streptophyta</taxon>
        <taxon>Embryophyta</taxon>
        <taxon>Tracheophyta</taxon>
        <taxon>Spermatophyta</taxon>
        <taxon>Magnoliopsida</taxon>
        <taxon>eudicotyledons</taxon>
        <taxon>Gunneridae</taxon>
        <taxon>Pentapetalae</taxon>
        <taxon>asterids</taxon>
        <taxon>lamiids</taxon>
        <taxon>Gentianales</taxon>
        <taxon>Rubiaceae</taxon>
        <taxon>Ixoroideae</taxon>
        <taxon>Gardenieae complex</taxon>
        <taxon>Bertiereae - Coffeeae clade</taxon>
        <taxon>Coffeeae</taxon>
        <taxon>Coffea</taxon>
    </lineage>
</organism>
<reference evidence="4" key="1">
    <citation type="submission" date="2025-08" db="UniProtKB">
        <authorList>
            <consortium name="RefSeq"/>
        </authorList>
    </citation>
    <scope>IDENTIFICATION</scope>
    <source>
        <tissue evidence="4">Leaves</tissue>
    </source>
</reference>
<dbReference type="RefSeq" id="XP_071923066.1">
    <property type="nucleotide sequence ID" value="XM_072066965.1"/>
</dbReference>
<evidence type="ECO:0000256" key="1">
    <source>
        <dbReference type="SAM" id="MobiDB-lite"/>
    </source>
</evidence>
<evidence type="ECO:0000259" key="2">
    <source>
        <dbReference type="Pfam" id="PF25597"/>
    </source>
</evidence>
<feature type="region of interest" description="Disordered" evidence="1">
    <location>
        <begin position="59"/>
        <end position="86"/>
    </location>
</feature>
<feature type="region of interest" description="Disordered" evidence="1">
    <location>
        <begin position="316"/>
        <end position="349"/>
    </location>
</feature>
<dbReference type="PANTHER" id="PTHR42648">
    <property type="entry name" value="TRANSPOSASE, PUTATIVE-RELATED"/>
    <property type="match status" value="1"/>
</dbReference>
<sequence length="466" mass="51502">MQNPTPEKTDPVSFAVKAPVADGSRNSGGTRREDRPLCSYCQRSGHAIDTCYRLHGFPARRGADTTDRGRGKGGRPDRGRGGAANATAVQTVDTTASSMHVLGDADKVGLENLSAEDWLTLKSLLSTHKSTSSHHLSGKANLQWLFDTGALHHMTGVVESFSEVWNIPPYPVKLPNGEQDRTSRILIRVGNLINRTPTPFLDGKTPFEVLFGKALSLNNLRVFGCLCYAHSLNRDRDKFTSRSRKCVFVGYLYAKKGWRLYDLDTGVLFESRDVVFIESELPFSMKIVDCDISNAISTPHAFGNFEEEAHWLLPSTDREGHRSSSTSHSERVLEDIGGYDNGNRGNTTEPEVVLGRGQWQRYSSVRLQDYVTHTARLSPSPAHSSSTESTGTPYPISHYGTCNQFSLPHCRFLAAITAGRESSSYSEAVRSQCWRDAMKEEIKALEANGTWTIEELPKGKKALGSK</sequence>
<keyword evidence="3" id="KW-1185">Reference proteome</keyword>
<protein>
    <recommendedName>
        <fullName evidence="2">Retroviral polymerase SH3-like domain-containing protein</fullName>
    </recommendedName>
</protein>
<dbReference type="InterPro" id="IPR057670">
    <property type="entry name" value="SH3_retrovirus"/>
</dbReference>
<dbReference type="InterPro" id="IPR039537">
    <property type="entry name" value="Retrotran_Ty1/copia-like"/>
</dbReference>
<feature type="domain" description="Retroviral polymerase SH3-like" evidence="2">
    <location>
        <begin position="225"/>
        <end position="284"/>
    </location>
</feature>
<evidence type="ECO:0000313" key="3">
    <source>
        <dbReference type="Proteomes" id="UP001652660"/>
    </source>
</evidence>
<feature type="compositionally biased region" description="Basic and acidic residues" evidence="1">
    <location>
        <begin position="316"/>
        <end position="334"/>
    </location>
</feature>
<accession>A0ABM4VU65</accession>
<dbReference type="Pfam" id="PF25597">
    <property type="entry name" value="SH3_retrovirus"/>
    <property type="match status" value="1"/>
</dbReference>
<proteinExistence type="predicted"/>
<evidence type="ECO:0000313" key="4">
    <source>
        <dbReference type="RefSeq" id="XP_071923066.1"/>
    </source>
</evidence>
<dbReference type="GeneID" id="140015086"/>
<dbReference type="PANTHER" id="PTHR42648:SF31">
    <property type="entry name" value="RNA-DIRECTED DNA POLYMERASE"/>
    <property type="match status" value="1"/>
</dbReference>
<gene>
    <name evidence="4" type="primary">LOC140015086</name>
</gene>
<dbReference type="Proteomes" id="UP001652660">
    <property type="component" value="Chromosome 10e"/>
</dbReference>
<name>A0ABM4VU65_COFAR</name>
<feature type="region of interest" description="Disordered" evidence="1">
    <location>
        <begin position="1"/>
        <end position="36"/>
    </location>
</feature>